<comment type="catalytic activity">
    <reaction evidence="14">
        <text>4 Fe(II)-[cytochrome c] + O2 + 8 H(+)(in) = 4 Fe(III)-[cytochrome c] + 2 H2O + 4 H(+)(out)</text>
        <dbReference type="Rhea" id="RHEA:11436"/>
        <dbReference type="Rhea" id="RHEA-COMP:10350"/>
        <dbReference type="Rhea" id="RHEA-COMP:14399"/>
        <dbReference type="ChEBI" id="CHEBI:15377"/>
        <dbReference type="ChEBI" id="CHEBI:15378"/>
        <dbReference type="ChEBI" id="CHEBI:15379"/>
        <dbReference type="ChEBI" id="CHEBI:29033"/>
        <dbReference type="ChEBI" id="CHEBI:29034"/>
        <dbReference type="EC" id="7.1.1.9"/>
    </reaction>
</comment>
<accession>A0A1H3BZM0</accession>
<dbReference type="Gene3D" id="1.10.287.90">
    <property type="match status" value="1"/>
</dbReference>
<feature type="domain" description="Cytochrome c" evidence="18">
    <location>
        <begin position="267"/>
        <end position="354"/>
    </location>
</feature>
<dbReference type="Pfam" id="PF00116">
    <property type="entry name" value="COX2"/>
    <property type="match status" value="1"/>
</dbReference>
<dbReference type="SUPFAM" id="SSF46626">
    <property type="entry name" value="Cytochrome c"/>
    <property type="match status" value="2"/>
</dbReference>
<evidence type="ECO:0000256" key="13">
    <source>
        <dbReference type="ARBA" id="ARBA00023136"/>
    </source>
</evidence>
<reference evidence="19 20" key="1">
    <citation type="submission" date="2016-10" db="EMBL/GenBank/DDBJ databases">
        <authorList>
            <person name="de Groot N.N."/>
        </authorList>
    </citation>
    <scope>NUCLEOTIDE SEQUENCE [LARGE SCALE GENOMIC DNA]</scope>
    <source>
        <strain evidence="19 20">DSM 19219</strain>
    </source>
</reference>
<keyword evidence="5 15" id="KW-0349">Heme</keyword>
<dbReference type="InterPro" id="IPR002429">
    <property type="entry name" value="CcO_II-like_C"/>
</dbReference>
<evidence type="ECO:0000256" key="12">
    <source>
        <dbReference type="ARBA" id="ARBA00023008"/>
    </source>
</evidence>
<keyword evidence="13 16" id="KW-0472">Membrane</keyword>
<dbReference type="GO" id="GO:0004129">
    <property type="term" value="F:cytochrome-c oxidase activity"/>
    <property type="evidence" value="ECO:0007669"/>
    <property type="project" value="UniProtKB-EC"/>
</dbReference>
<dbReference type="GO" id="GO:0016020">
    <property type="term" value="C:membrane"/>
    <property type="evidence" value="ECO:0007669"/>
    <property type="project" value="UniProtKB-SubCell"/>
</dbReference>
<dbReference type="Pfam" id="PF00034">
    <property type="entry name" value="Cytochrom_C"/>
    <property type="match status" value="2"/>
</dbReference>
<dbReference type="PANTHER" id="PTHR22888:SF9">
    <property type="entry name" value="CYTOCHROME C OXIDASE SUBUNIT 2"/>
    <property type="match status" value="1"/>
</dbReference>
<keyword evidence="4" id="KW-0813">Transport</keyword>
<evidence type="ECO:0000259" key="18">
    <source>
        <dbReference type="PROSITE" id="PS51007"/>
    </source>
</evidence>
<dbReference type="OrthoDB" id="9773456at2"/>
<dbReference type="PROSITE" id="PS50857">
    <property type="entry name" value="COX2_CUA"/>
    <property type="match status" value="1"/>
</dbReference>
<dbReference type="InterPro" id="IPR036257">
    <property type="entry name" value="Cyt_c_oxidase_su2_TM_sf"/>
</dbReference>
<dbReference type="InterPro" id="IPR001505">
    <property type="entry name" value="Copper_CuA"/>
</dbReference>
<keyword evidence="10 16" id="KW-1133">Transmembrane helix</keyword>
<dbReference type="Gene3D" id="2.60.40.420">
    <property type="entry name" value="Cupredoxins - blue copper proteins"/>
    <property type="match status" value="1"/>
</dbReference>
<keyword evidence="20" id="KW-1185">Reference proteome</keyword>
<evidence type="ECO:0000256" key="11">
    <source>
        <dbReference type="ARBA" id="ARBA00023004"/>
    </source>
</evidence>
<keyword evidence="6 16" id="KW-0812">Transmembrane</keyword>
<dbReference type="RefSeq" id="WP_092569946.1">
    <property type="nucleotide sequence ID" value="NZ_BMXH01000003.1"/>
</dbReference>
<keyword evidence="11 15" id="KW-0408">Iron</keyword>
<feature type="transmembrane region" description="Helical" evidence="16">
    <location>
        <begin position="41"/>
        <end position="62"/>
    </location>
</feature>
<dbReference type="AlphaFoldDB" id="A0A1H3BZM0"/>
<keyword evidence="7 15" id="KW-0479">Metal-binding</keyword>
<keyword evidence="12" id="KW-0186">Copper</keyword>
<feature type="domain" description="Cytochrome c" evidence="18">
    <location>
        <begin position="364"/>
        <end position="451"/>
    </location>
</feature>
<feature type="domain" description="Cytochrome oxidase subunit II copper A binding" evidence="17">
    <location>
        <begin position="112"/>
        <end position="254"/>
    </location>
</feature>
<sequence>MAIALVLIVMALGSVVFYFLSPWNLTPLASNWGAIDTTIDITFVVTGLVFVAVNAFMAYAILRYRFTRHRRAHYEPENKKLEAWLTGLTTLGIVALLAPGLFVWGNYVNVPDDAHEVEVIGQQWHWSYRLPGDDGRFGDVRTRLIDEDNPFGLDPDDPAGQDDVLINSSHVKLPVDRPVKLMLRSNDVIHNFKVAQFRAKMDVMPGQVSYMWLTPTQTGNFEAVCAELCGMAHFAMRGRVEVVEQGEFEEWVAQQPTFSELHEAGDGDPETGAELYARCVACHGPQGGGRQEMNAPRLAGLDDDYIERQLRNFRQGARGEHEADRFGQQMRPFAMTLEDREMNADVAAHIETLPVEPTRPTIIGDAERGERFYRSCASCHGADGEGRRALKAPRLAGMNDWYLVRQLQHFKDGVRGRHPDDWYGNQMVDMAQILVDDAALRDVVAYIGTLSGGESSPQQDSEQARAEE</sequence>
<dbReference type="InterPro" id="IPR036909">
    <property type="entry name" value="Cyt_c-like_dom_sf"/>
</dbReference>
<dbReference type="PROSITE" id="PS51007">
    <property type="entry name" value="CYTC"/>
    <property type="match status" value="2"/>
</dbReference>
<evidence type="ECO:0000256" key="2">
    <source>
        <dbReference type="ARBA" id="ARBA00007866"/>
    </source>
</evidence>
<evidence type="ECO:0000256" key="9">
    <source>
        <dbReference type="ARBA" id="ARBA00022982"/>
    </source>
</evidence>
<gene>
    <name evidence="19" type="ORF">SAMN05443545_105372</name>
</gene>
<comment type="subcellular location">
    <subcellularLocation>
        <location evidence="1">Membrane</location>
        <topology evidence="1">Multi-pass membrane protein</topology>
    </subcellularLocation>
</comment>
<dbReference type="SUPFAM" id="SSF81464">
    <property type="entry name" value="Cytochrome c oxidase subunit II-like, transmembrane region"/>
    <property type="match status" value="1"/>
</dbReference>
<evidence type="ECO:0000313" key="20">
    <source>
        <dbReference type="Proteomes" id="UP000198500"/>
    </source>
</evidence>
<dbReference type="Proteomes" id="UP000198500">
    <property type="component" value="Unassembled WGS sequence"/>
</dbReference>
<name>A0A1H3BZM0_9GAMM</name>
<evidence type="ECO:0000256" key="8">
    <source>
        <dbReference type="ARBA" id="ARBA00022967"/>
    </source>
</evidence>
<dbReference type="EC" id="7.1.1.9" evidence="3"/>
<evidence type="ECO:0000256" key="5">
    <source>
        <dbReference type="ARBA" id="ARBA00022617"/>
    </source>
</evidence>
<evidence type="ECO:0000256" key="3">
    <source>
        <dbReference type="ARBA" id="ARBA00012949"/>
    </source>
</evidence>
<dbReference type="GO" id="GO:0020037">
    <property type="term" value="F:heme binding"/>
    <property type="evidence" value="ECO:0007669"/>
    <property type="project" value="InterPro"/>
</dbReference>
<dbReference type="Gene3D" id="1.10.760.10">
    <property type="entry name" value="Cytochrome c-like domain"/>
    <property type="match status" value="2"/>
</dbReference>
<feature type="transmembrane region" description="Helical" evidence="16">
    <location>
        <begin position="83"/>
        <end position="104"/>
    </location>
</feature>
<evidence type="ECO:0000259" key="17">
    <source>
        <dbReference type="PROSITE" id="PS50857"/>
    </source>
</evidence>
<evidence type="ECO:0000256" key="6">
    <source>
        <dbReference type="ARBA" id="ARBA00022692"/>
    </source>
</evidence>
<dbReference type="CDD" id="cd13919">
    <property type="entry name" value="CuRO_HCO_II_like_5"/>
    <property type="match status" value="1"/>
</dbReference>
<dbReference type="InterPro" id="IPR009056">
    <property type="entry name" value="Cyt_c-like_dom"/>
</dbReference>
<evidence type="ECO:0000313" key="19">
    <source>
        <dbReference type="EMBL" id="SDX47337.1"/>
    </source>
</evidence>
<dbReference type="STRING" id="574349.SAMN05443545_105372"/>
<comment type="similarity">
    <text evidence="2">Belongs to the cytochrome c oxidase subunit 2 family.</text>
</comment>
<evidence type="ECO:0000256" key="16">
    <source>
        <dbReference type="SAM" id="Phobius"/>
    </source>
</evidence>
<evidence type="ECO:0000256" key="14">
    <source>
        <dbReference type="ARBA" id="ARBA00047816"/>
    </source>
</evidence>
<dbReference type="GO" id="GO:0042773">
    <property type="term" value="P:ATP synthesis coupled electron transport"/>
    <property type="evidence" value="ECO:0007669"/>
    <property type="project" value="TreeGrafter"/>
</dbReference>
<dbReference type="PROSITE" id="PS00078">
    <property type="entry name" value="COX2"/>
    <property type="match status" value="1"/>
</dbReference>
<dbReference type="PANTHER" id="PTHR22888">
    <property type="entry name" value="CYTOCHROME C OXIDASE, SUBUNIT II"/>
    <property type="match status" value="1"/>
</dbReference>
<keyword evidence="9" id="KW-0249">Electron transport</keyword>
<dbReference type="InterPro" id="IPR008972">
    <property type="entry name" value="Cupredoxin"/>
</dbReference>
<evidence type="ECO:0000256" key="15">
    <source>
        <dbReference type="PROSITE-ProRule" id="PRU00433"/>
    </source>
</evidence>
<evidence type="ECO:0000256" key="4">
    <source>
        <dbReference type="ARBA" id="ARBA00022448"/>
    </source>
</evidence>
<organism evidence="19 20">
    <name type="scientific">Aidingimonas halophila</name>
    <dbReference type="NCBI Taxonomy" id="574349"/>
    <lineage>
        <taxon>Bacteria</taxon>
        <taxon>Pseudomonadati</taxon>
        <taxon>Pseudomonadota</taxon>
        <taxon>Gammaproteobacteria</taxon>
        <taxon>Oceanospirillales</taxon>
        <taxon>Halomonadaceae</taxon>
        <taxon>Aidingimonas</taxon>
    </lineage>
</organism>
<evidence type="ECO:0000256" key="7">
    <source>
        <dbReference type="ARBA" id="ARBA00022723"/>
    </source>
</evidence>
<proteinExistence type="inferred from homology"/>
<evidence type="ECO:0000256" key="1">
    <source>
        <dbReference type="ARBA" id="ARBA00004141"/>
    </source>
</evidence>
<keyword evidence="8" id="KW-1278">Translocase</keyword>
<evidence type="ECO:0000256" key="10">
    <source>
        <dbReference type="ARBA" id="ARBA00022989"/>
    </source>
</evidence>
<dbReference type="GO" id="GO:0005507">
    <property type="term" value="F:copper ion binding"/>
    <property type="evidence" value="ECO:0007669"/>
    <property type="project" value="InterPro"/>
</dbReference>
<dbReference type="SUPFAM" id="SSF49503">
    <property type="entry name" value="Cupredoxins"/>
    <property type="match status" value="1"/>
</dbReference>
<dbReference type="InterPro" id="IPR045187">
    <property type="entry name" value="CcO_II"/>
</dbReference>
<dbReference type="EMBL" id="FNNI01000005">
    <property type="protein sequence ID" value="SDX47337.1"/>
    <property type="molecule type" value="Genomic_DNA"/>
</dbReference>
<protein>
    <recommendedName>
        <fullName evidence="3">cytochrome-c oxidase</fullName>
        <ecNumber evidence="3">7.1.1.9</ecNumber>
    </recommendedName>
</protein>